<evidence type="ECO:0000313" key="4">
    <source>
        <dbReference type="Proteomes" id="UP000664203"/>
    </source>
</evidence>
<name>A0A8H3FT69_9LECA</name>
<keyword evidence="2" id="KW-0812">Transmembrane</keyword>
<feature type="region of interest" description="Disordered" evidence="1">
    <location>
        <begin position="145"/>
        <end position="181"/>
    </location>
</feature>
<keyword evidence="2" id="KW-1133">Transmembrane helix</keyword>
<protein>
    <submittedName>
        <fullName evidence="3">Uncharacterized protein</fullName>
    </submittedName>
</protein>
<dbReference type="EMBL" id="CAJPDR010000284">
    <property type="protein sequence ID" value="CAF9930316.1"/>
    <property type="molecule type" value="Genomic_DNA"/>
</dbReference>
<dbReference type="OrthoDB" id="5374584at2759"/>
<sequence>MSSSASSNSTQIITNVVFGITATVISIVTVWQGHRVWKMGREYAHGQENVAPGIDQHVHVQKSPITHSHRVDVELGLQSSRSTPTSLEAPDREEFVAASAPSPNQFGGVAESDNTYVSVQRPELQPILPTTVDAETSLGPALVQGARSNSNEIPGVHTESAQSALTDMERRELRPVADDHP</sequence>
<keyword evidence="2" id="KW-0472">Membrane</keyword>
<dbReference type="Proteomes" id="UP000664203">
    <property type="component" value="Unassembled WGS sequence"/>
</dbReference>
<accession>A0A8H3FT69</accession>
<evidence type="ECO:0000313" key="3">
    <source>
        <dbReference type="EMBL" id="CAF9930316.1"/>
    </source>
</evidence>
<feature type="compositionally biased region" description="Basic and acidic residues" evidence="1">
    <location>
        <begin position="167"/>
        <end position="181"/>
    </location>
</feature>
<reference evidence="3" key="1">
    <citation type="submission" date="2021-03" db="EMBL/GenBank/DDBJ databases">
        <authorList>
            <person name="Tagirdzhanova G."/>
        </authorList>
    </citation>
    <scope>NUCLEOTIDE SEQUENCE</scope>
</reference>
<evidence type="ECO:0000256" key="1">
    <source>
        <dbReference type="SAM" id="MobiDB-lite"/>
    </source>
</evidence>
<organism evidence="3 4">
    <name type="scientific">Alectoria fallacina</name>
    <dbReference type="NCBI Taxonomy" id="1903189"/>
    <lineage>
        <taxon>Eukaryota</taxon>
        <taxon>Fungi</taxon>
        <taxon>Dikarya</taxon>
        <taxon>Ascomycota</taxon>
        <taxon>Pezizomycotina</taxon>
        <taxon>Lecanoromycetes</taxon>
        <taxon>OSLEUM clade</taxon>
        <taxon>Lecanoromycetidae</taxon>
        <taxon>Lecanorales</taxon>
        <taxon>Lecanorineae</taxon>
        <taxon>Parmeliaceae</taxon>
        <taxon>Alectoria</taxon>
    </lineage>
</organism>
<feature type="transmembrane region" description="Helical" evidence="2">
    <location>
        <begin position="12"/>
        <end position="31"/>
    </location>
</feature>
<gene>
    <name evidence="3" type="ORF">ALECFALPRED_004576</name>
</gene>
<proteinExistence type="predicted"/>
<dbReference type="AlphaFoldDB" id="A0A8H3FT69"/>
<keyword evidence="4" id="KW-1185">Reference proteome</keyword>
<comment type="caution">
    <text evidence="3">The sequence shown here is derived from an EMBL/GenBank/DDBJ whole genome shotgun (WGS) entry which is preliminary data.</text>
</comment>
<evidence type="ECO:0000256" key="2">
    <source>
        <dbReference type="SAM" id="Phobius"/>
    </source>
</evidence>